<evidence type="ECO:0000313" key="1">
    <source>
        <dbReference type="EMBL" id="KKW42918.1"/>
    </source>
</evidence>
<evidence type="ECO:0008006" key="3">
    <source>
        <dbReference type="Google" id="ProtNLM"/>
    </source>
</evidence>
<accession>A0A0G1YHK7</accession>
<organism evidence="1 2">
    <name type="scientific">Candidatus Magasanikbacteria bacterium GW2011_GWA2_56_11</name>
    <dbReference type="NCBI Taxonomy" id="1619044"/>
    <lineage>
        <taxon>Bacteria</taxon>
        <taxon>Candidatus Magasanikiibacteriota</taxon>
    </lineage>
</organism>
<protein>
    <recommendedName>
        <fullName evidence="3">HicB family protein</fullName>
    </recommendedName>
</protein>
<reference evidence="1 2" key="1">
    <citation type="journal article" date="2015" name="Nature">
        <title>rRNA introns, odd ribosomes, and small enigmatic genomes across a large radiation of phyla.</title>
        <authorList>
            <person name="Brown C.T."/>
            <person name="Hug L.A."/>
            <person name="Thomas B.C."/>
            <person name="Sharon I."/>
            <person name="Castelle C.J."/>
            <person name="Singh A."/>
            <person name="Wilkins M.J."/>
            <person name="Williams K.H."/>
            <person name="Banfield J.F."/>
        </authorList>
    </citation>
    <scope>NUCLEOTIDE SEQUENCE [LARGE SCALE GENOMIC DNA]</scope>
</reference>
<evidence type="ECO:0000313" key="2">
    <source>
        <dbReference type="Proteomes" id="UP000033870"/>
    </source>
</evidence>
<dbReference type="Proteomes" id="UP000033870">
    <property type="component" value="Unassembled WGS sequence"/>
</dbReference>
<dbReference type="InterPro" id="IPR035069">
    <property type="entry name" value="TTHA1013/TTHA0281-like"/>
</dbReference>
<dbReference type="EMBL" id="LCRX01000002">
    <property type="protein sequence ID" value="KKW42918.1"/>
    <property type="molecule type" value="Genomic_DNA"/>
</dbReference>
<dbReference type="AlphaFoldDB" id="A0A0G1YHK7"/>
<dbReference type="STRING" id="1619044.UY92_C0002G0035"/>
<sequence length="72" mass="8110">MSNLDLKAAVWKEGKYFVSQCLNVDVSSYGKTKKEALGNLLEALQLYFEGVRKPKLSEVKQPDVVSLKLRHA</sequence>
<dbReference type="SUPFAM" id="SSF143100">
    <property type="entry name" value="TTHA1013/TTHA0281-like"/>
    <property type="match status" value="1"/>
</dbReference>
<name>A0A0G1YHK7_9BACT</name>
<gene>
    <name evidence="1" type="ORF">UY92_C0002G0035</name>
</gene>
<proteinExistence type="predicted"/>
<dbReference type="Gene3D" id="3.30.160.250">
    <property type="match status" value="1"/>
</dbReference>
<comment type="caution">
    <text evidence="1">The sequence shown here is derived from an EMBL/GenBank/DDBJ whole genome shotgun (WGS) entry which is preliminary data.</text>
</comment>